<gene>
    <name evidence="2" type="ORF">LCGC14_2770720</name>
</gene>
<organism evidence="2">
    <name type="scientific">marine sediment metagenome</name>
    <dbReference type="NCBI Taxonomy" id="412755"/>
    <lineage>
        <taxon>unclassified sequences</taxon>
        <taxon>metagenomes</taxon>
        <taxon>ecological metagenomes</taxon>
    </lineage>
</organism>
<comment type="caution">
    <text evidence="2">The sequence shown here is derived from an EMBL/GenBank/DDBJ whole genome shotgun (WGS) entry which is preliminary data.</text>
</comment>
<sequence>MATWPSGGLFDGECDIPSWNDVERKHKLTRAEAITRLLPYHYAMQNTFGAVEFYTAKYVWQDFYSRKPGWQKDWGLVVANYRKDLYHLSIAHLKTMVAEQRIHPDVPIGWLKDSDGNTLPSELRFEEWQISAEWNGLGSAYGTHRRDIDISFRQGRLPPVPPPPSSGLTDLV</sequence>
<feature type="region of interest" description="Disordered" evidence="1">
    <location>
        <begin position="153"/>
        <end position="172"/>
    </location>
</feature>
<evidence type="ECO:0000313" key="2">
    <source>
        <dbReference type="EMBL" id="KKK85696.1"/>
    </source>
</evidence>
<dbReference type="AlphaFoldDB" id="A0A0F9BMT9"/>
<proteinExistence type="predicted"/>
<reference evidence="2" key="1">
    <citation type="journal article" date="2015" name="Nature">
        <title>Complex archaea that bridge the gap between prokaryotes and eukaryotes.</title>
        <authorList>
            <person name="Spang A."/>
            <person name="Saw J.H."/>
            <person name="Jorgensen S.L."/>
            <person name="Zaremba-Niedzwiedzka K."/>
            <person name="Martijn J."/>
            <person name="Lind A.E."/>
            <person name="van Eijk R."/>
            <person name="Schleper C."/>
            <person name="Guy L."/>
            <person name="Ettema T.J."/>
        </authorList>
    </citation>
    <scope>NUCLEOTIDE SEQUENCE</scope>
</reference>
<protein>
    <submittedName>
        <fullName evidence="2">Uncharacterized protein</fullName>
    </submittedName>
</protein>
<accession>A0A0F9BMT9</accession>
<evidence type="ECO:0000256" key="1">
    <source>
        <dbReference type="SAM" id="MobiDB-lite"/>
    </source>
</evidence>
<name>A0A0F9BMT9_9ZZZZ</name>
<dbReference type="EMBL" id="LAZR01051188">
    <property type="protein sequence ID" value="KKK85696.1"/>
    <property type="molecule type" value="Genomic_DNA"/>
</dbReference>